<feature type="compositionally biased region" description="Polar residues" evidence="1">
    <location>
        <begin position="13"/>
        <end position="22"/>
    </location>
</feature>
<feature type="non-terminal residue" evidence="2">
    <location>
        <position position="1"/>
    </location>
</feature>
<feature type="non-terminal residue" evidence="2">
    <location>
        <position position="81"/>
    </location>
</feature>
<name>A0A1A8NHT3_9TELE</name>
<feature type="region of interest" description="Disordered" evidence="1">
    <location>
        <begin position="1"/>
        <end position="81"/>
    </location>
</feature>
<reference evidence="2" key="2">
    <citation type="submission" date="2016-06" db="EMBL/GenBank/DDBJ databases">
        <title>The genome of a short-lived fish provides insights into sex chromosome evolution and the genetic control of aging.</title>
        <authorList>
            <person name="Reichwald K."/>
            <person name="Felder M."/>
            <person name="Petzold A."/>
            <person name="Koch P."/>
            <person name="Groth M."/>
            <person name="Platzer M."/>
        </authorList>
    </citation>
    <scope>NUCLEOTIDE SEQUENCE</scope>
    <source>
        <tissue evidence="2">Brain</tissue>
    </source>
</reference>
<evidence type="ECO:0000256" key="1">
    <source>
        <dbReference type="SAM" id="MobiDB-lite"/>
    </source>
</evidence>
<dbReference type="AlphaFoldDB" id="A0A1A8NHT3"/>
<sequence>TNLHCGALRGRARTNQSDLSRFSSHEDFGSGSRSACGAPVSGAAPQRSAPEKLQQRGPQLAKTRSAHGLAKQNVMKSFVSQ</sequence>
<organism evidence="2">
    <name type="scientific">Nothobranchius rachovii</name>
    <name type="common">bluefin notho</name>
    <dbReference type="NCBI Taxonomy" id="451742"/>
    <lineage>
        <taxon>Eukaryota</taxon>
        <taxon>Metazoa</taxon>
        <taxon>Chordata</taxon>
        <taxon>Craniata</taxon>
        <taxon>Vertebrata</taxon>
        <taxon>Euteleostomi</taxon>
        <taxon>Actinopterygii</taxon>
        <taxon>Neopterygii</taxon>
        <taxon>Teleostei</taxon>
        <taxon>Neoteleostei</taxon>
        <taxon>Acanthomorphata</taxon>
        <taxon>Ovalentaria</taxon>
        <taxon>Atherinomorphae</taxon>
        <taxon>Cyprinodontiformes</taxon>
        <taxon>Nothobranchiidae</taxon>
        <taxon>Nothobranchius</taxon>
    </lineage>
</organism>
<protein>
    <submittedName>
        <fullName evidence="2">Calcium channel, voltage-dependent, alpha 2/delta subunit 3</fullName>
    </submittedName>
</protein>
<dbReference type="EMBL" id="HAEH01002167">
    <property type="protein sequence ID" value="SBR68372.1"/>
    <property type="molecule type" value="Transcribed_RNA"/>
</dbReference>
<reference evidence="2" key="1">
    <citation type="submission" date="2016-05" db="EMBL/GenBank/DDBJ databases">
        <authorList>
            <person name="Lavstsen T."/>
            <person name="Jespersen J.S."/>
        </authorList>
    </citation>
    <scope>NUCLEOTIDE SEQUENCE</scope>
    <source>
        <tissue evidence="2">Brain</tissue>
    </source>
</reference>
<accession>A0A1A8NHT3</accession>
<gene>
    <name evidence="2" type="primary">CACNA2D3</name>
</gene>
<proteinExistence type="predicted"/>
<evidence type="ECO:0000313" key="2">
    <source>
        <dbReference type="EMBL" id="SBR68372.1"/>
    </source>
</evidence>